<dbReference type="SUPFAM" id="SSF52540">
    <property type="entry name" value="P-loop containing nucleoside triphosphate hydrolases"/>
    <property type="match status" value="1"/>
</dbReference>
<dbReference type="Pfam" id="PF13304">
    <property type="entry name" value="AAA_21"/>
    <property type="match status" value="1"/>
</dbReference>
<feature type="domain" description="ATPase AAA-type core" evidence="1">
    <location>
        <begin position="51"/>
        <end position="357"/>
    </location>
</feature>
<reference evidence="2 3" key="1">
    <citation type="submission" date="2019-08" db="EMBL/GenBank/DDBJ databases">
        <title>In-depth cultivation of the pig gut microbiome towards novel bacterial diversity and tailored functional studies.</title>
        <authorList>
            <person name="Wylensek D."/>
            <person name="Hitch T.C.A."/>
            <person name="Clavel T."/>
        </authorList>
    </citation>
    <scope>NUCLEOTIDE SEQUENCE [LARGE SCALE GENOMIC DNA]</scope>
    <source>
        <strain evidence="2 3">NM-380-WT-3C1</strain>
    </source>
</reference>
<sequence length="423" mass="48274">MLLEMRFANFFSIKEEVCIDFKAGNIKTVAAKNLADNIFTVNEETLLKVQGIYGPNASGKSSIIKAAFFCRQLVIDSFQNNEGVVFSFIPFKFDGYYEKPSSFFINFITDGIEYEYSFTLTRNQILTEELYYYPGKRRAKIFTRDESAGTKKSDIYSFGEGLFIKPLDVAQSTGKTTLFISRASQMDREIAKKIYNYFRTELLIGLPQLSGQYAVDLFNENKKLIIEALKMADSDITDMNVKVESTPFIADTFNISRKGMPLSPNTIKTVEIINFYTVHKRNPDITFNLEGEESAGTIQIFNLLLILLDVCKNGKTLILDEFDASLHTELAQFILDLINASKSAQLLFTSHNTNLLNIKKMRRDQILFTNKKEDGSTEVYSLFDFKDFRENMDAEKCYLQGRFDAVPYINSSVATIKNLLEEN</sequence>
<keyword evidence="3" id="KW-1185">Reference proteome</keyword>
<dbReference type="EMBL" id="VUNN01000029">
    <property type="protein sequence ID" value="MSU07180.1"/>
    <property type="molecule type" value="Genomic_DNA"/>
</dbReference>
<dbReference type="PANTHER" id="PTHR40396:SF1">
    <property type="entry name" value="ATPASE AAA-TYPE CORE DOMAIN-CONTAINING PROTEIN"/>
    <property type="match status" value="1"/>
</dbReference>
<keyword evidence="2" id="KW-0547">Nucleotide-binding</keyword>
<gene>
    <name evidence="2" type="ORF">FYJ80_10450</name>
</gene>
<dbReference type="GO" id="GO:0016887">
    <property type="term" value="F:ATP hydrolysis activity"/>
    <property type="evidence" value="ECO:0007669"/>
    <property type="project" value="InterPro"/>
</dbReference>
<dbReference type="PANTHER" id="PTHR40396">
    <property type="entry name" value="ATPASE-LIKE PROTEIN"/>
    <property type="match status" value="1"/>
</dbReference>
<dbReference type="AlphaFoldDB" id="A0A7X2PF39"/>
<dbReference type="Proteomes" id="UP000460549">
    <property type="component" value="Unassembled WGS sequence"/>
</dbReference>
<dbReference type="RefSeq" id="WP_154426709.1">
    <property type="nucleotide sequence ID" value="NZ_VUNN01000029.1"/>
</dbReference>
<name>A0A7X2PF39_9SPIO</name>
<evidence type="ECO:0000259" key="1">
    <source>
        <dbReference type="Pfam" id="PF13304"/>
    </source>
</evidence>
<evidence type="ECO:0000313" key="2">
    <source>
        <dbReference type="EMBL" id="MSU07180.1"/>
    </source>
</evidence>
<dbReference type="GO" id="GO:0005524">
    <property type="term" value="F:ATP binding"/>
    <property type="evidence" value="ECO:0007669"/>
    <property type="project" value="UniProtKB-KW"/>
</dbReference>
<accession>A0A7X2PF39</accession>
<dbReference type="InterPro" id="IPR003959">
    <property type="entry name" value="ATPase_AAA_core"/>
</dbReference>
<comment type="caution">
    <text evidence="2">The sequence shown here is derived from an EMBL/GenBank/DDBJ whole genome shotgun (WGS) entry which is preliminary data.</text>
</comment>
<proteinExistence type="predicted"/>
<dbReference type="InterPro" id="IPR027417">
    <property type="entry name" value="P-loop_NTPase"/>
</dbReference>
<organism evidence="2 3">
    <name type="scientific">Bullifex porci</name>
    <dbReference type="NCBI Taxonomy" id="2606638"/>
    <lineage>
        <taxon>Bacteria</taxon>
        <taxon>Pseudomonadati</taxon>
        <taxon>Spirochaetota</taxon>
        <taxon>Spirochaetia</taxon>
        <taxon>Spirochaetales</taxon>
        <taxon>Spirochaetaceae</taxon>
        <taxon>Bullifex</taxon>
    </lineage>
</organism>
<keyword evidence="2" id="KW-0067">ATP-binding</keyword>
<evidence type="ECO:0000313" key="3">
    <source>
        <dbReference type="Proteomes" id="UP000460549"/>
    </source>
</evidence>
<dbReference type="Gene3D" id="3.40.50.300">
    <property type="entry name" value="P-loop containing nucleotide triphosphate hydrolases"/>
    <property type="match status" value="1"/>
</dbReference>
<dbReference type="CDD" id="cd00267">
    <property type="entry name" value="ABC_ATPase"/>
    <property type="match status" value="1"/>
</dbReference>
<protein>
    <submittedName>
        <fullName evidence="2">ATP-binding protein</fullName>
    </submittedName>
</protein>